<gene>
    <name evidence="1" type="ORF">V5F89_08180</name>
</gene>
<reference evidence="1 2" key="1">
    <citation type="submission" date="2024-02" db="EMBL/GenBank/DDBJ databases">
        <title>The whole genome sequence of five bacterial samples isolated from Abu Dhabi Sabkha-shore region.</title>
        <authorList>
            <person name="Sudalaimuthuasari N."/>
            <person name="Sarfraz B."/>
            <person name="Tuyisabe J.D."/>
            <person name="Mugisha Ntwali L.D.M."/>
            <person name="Ali A.I.A.A."/>
            <person name="Almansoori S.Z.A."/>
            <person name="Alajami H.S.A."/>
            <person name="Almeqbaali A.A.S."/>
            <person name="Kundu B."/>
            <person name="Saeed E.E."/>
            <person name="Sukumarinath V."/>
            <person name="Mishra A.K."/>
            <person name="Hazzouri K.M."/>
            <person name="Almaskari R."/>
            <person name="Sharma A.K."/>
            <person name="Amiri K.M.A."/>
        </authorList>
    </citation>
    <scope>NUCLEOTIDE SEQUENCE [LARGE SCALE GENOMIC DNA]</scope>
    <source>
        <strain evidence="2">kcgeb_sd</strain>
    </source>
</reference>
<protein>
    <submittedName>
        <fullName evidence="1">Uncharacterized protein</fullName>
    </submittedName>
</protein>
<dbReference type="Proteomes" id="UP001335183">
    <property type="component" value="Chromosome"/>
</dbReference>
<dbReference type="RefSeq" id="WP_338445163.1">
    <property type="nucleotide sequence ID" value="NZ_CP144918.1"/>
</dbReference>
<keyword evidence="2" id="KW-1185">Reference proteome</keyword>
<organism evidence="1 2">
    <name type="scientific">Pelagerythrobacter marensis</name>
    <dbReference type="NCBI Taxonomy" id="543877"/>
    <lineage>
        <taxon>Bacteria</taxon>
        <taxon>Pseudomonadati</taxon>
        <taxon>Pseudomonadota</taxon>
        <taxon>Alphaproteobacteria</taxon>
        <taxon>Sphingomonadales</taxon>
        <taxon>Erythrobacteraceae</taxon>
        <taxon>Pelagerythrobacter</taxon>
    </lineage>
</organism>
<dbReference type="EMBL" id="CP144918">
    <property type="protein sequence ID" value="WWA46262.1"/>
    <property type="molecule type" value="Genomic_DNA"/>
</dbReference>
<sequence length="56" mass="6170">MTLANPGREVYLAINPDIVATLEGLAPRGAGHEALAETPVSRMSRNLETRWPIWRA</sequence>
<proteinExistence type="predicted"/>
<evidence type="ECO:0000313" key="2">
    <source>
        <dbReference type="Proteomes" id="UP001335183"/>
    </source>
</evidence>
<evidence type="ECO:0000313" key="1">
    <source>
        <dbReference type="EMBL" id="WWA46262.1"/>
    </source>
</evidence>
<accession>A0ABZ2D3B4</accession>
<name>A0ABZ2D3B4_9SPHN</name>